<reference evidence="2 3" key="1">
    <citation type="submission" date="2017-07" db="EMBL/GenBank/DDBJ databases">
        <title>Draft whole genome sequences of clinical Proprionibacteriaceae strains.</title>
        <authorList>
            <person name="Bernier A.-M."/>
            <person name="Bernard K."/>
            <person name="Domingo M.-C."/>
        </authorList>
    </citation>
    <scope>NUCLEOTIDE SEQUENCE [LARGE SCALE GENOMIC DNA]</scope>
    <source>
        <strain evidence="2 3">NML 030167</strain>
    </source>
</reference>
<dbReference type="OrthoDB" id="5118203at2"/>
<dbReference type="Pfam" id="PF11716">
    <property type="entry name" value="MDMPI_N"/>
    <property type="match status" value="1"/>
</dbReference>
<sequence length="240" mass="25855">MEPIGAFKRQALLPGDLNRLDRETGMLLATVDSLAEDELRGPSLCEGWSRAQVIGHLIGNADAMANLAHWARTGEETPMYASKEARNAAIDERAALPRQQLKEELHAASDRLRAALDELSGGVDTEVLQATFGPLNAWAVPALRITEVILHHHDLDTLWTLEEADMDAQEDGLLLCVGMSSGKDWGSGVRLITDEGEDLVLGAGETTLRGGRDALLAWLARGQTDGVRGEPPARPDPTLG</sequence>
<keyword evidence="3" id="KW-1185">Reference proteome</keyword>
<keyword evidence="2" id="KW-0670">Pyruvate</keyword>
<dbReference type="NCBIfam" id="TIGR03083">
    <property type="entry name" value="maleylpyruvate isomerase family mycothiol-dependent enzyme"/>
    <property type="match status" value="1"/>
</dbReference>
<accession>A0A255G530</accession>
<dbReference type="GO" id="GO:0016853">
    <property type="term" value="F:isomerase activity"/>
    <property type="evidence" value="ECO:0007669"/>
    <property type="project" value="UniProtKB-KW"/>
</dbReference>
<evidence type="ECO:0000313" key="2">
    <source>
        <dbReference type="EMBL" id="OYO10572.1"/>
    </source>
</evidence>
<dbReference type="RefSeq" id="WP_094406275.1">
    <property type="nucleotide sequence ID" value="NZ_NMVO01000016.1"/>
</dbReference>
<dbReference type="Proteomes" id="UP000215896">
    <property type="component" value="Unassembled WGS sequence"/>
</dbReference>
<evidence type="ECO:0000259" key="1">
    <source>
        <dbReference type="Pfam" id="PF11716"/>
    </source>
</evidence>
<dbReference type="AlphaFoldDB" id="A0A255G530"/>
<dbReference type="Gene3D" id="1.20.120.450">
    <property type="entry name" value="dinb family like domain"/>
    <property type="match status" value="1"/>
</dbReference>
<dbReference type="EMBL" id="NMVO01000016">
    <property type="protein sequence ID" value="OYO10572.1"/>
    <property type="molecule type" value="Genomic_DNA"/>
</dbReference>
<evidence type="ECO:0000313" key="3">
    <source>
        <dbReference type="Proteomes" id="UP000215896"/>
    </source>
</evidence>
<dbReference type="SUPFAM" id="SSF109854">
    <property type="entry name" value="DinB/YfiT-like putative metalloenzymes"/>
    <property type="match status" value="1"/>
</dbReference>
<organism evidence="2 3">
    <name type="scientific">Enemella evansiae</name>
    <dbReference type="NCBI Taxonomy" id="2016499"/>
    <lineage>
        <taxon>Bacteria</taxon>
        <taxon>Bacillati</taxon>
        <taxon>Actinomycetota</taxon>
        <taxon>Actinomycetes</taxon>
        <taxon>Propionibacteriales</taxon>
        <taxon>Propionibacteriaceae</taxon>
        <taxon>Enemella</taxon>
    </lineage>
</organism>
<comment type="caution">
    <text evidence="2">The sequence shown here is derived from an EMBL/GenBank/DDBJ whole genome shotgun (WGS) entry which is preliminary data.</text>
</comment>
<dbReference type="InterPro" id="IPR034660">
    <property type="entry name" value="DinB/YfiT-like"/>
</dbReference>
<protein>
    <submittedName>
        <fullName evidence="2">Mycothiol-dependent maleylpyruvate isomerase</fullName>
    </submittedName>
</protein>
<dbReference type="InterPro" id="IPR017517">
    <property type="entry name" value="Maleyloyr_isom"/>
</dbReference>
<feature type="domain" description="Mycothiol-dependent maleylpyruvate isomerase metal-binding" evidence="1">
    <location>
        <begin position="21"/>
        <end position="155"/>
    </location>
</feature>
<keyword evidence="2" id="KW-0413">Isomerase</keyword>
<proteinExistence type="predicted"/>
<dbReference type="InterPro" id="IPR024344">
    <property type="entry name" value="MDMPI_metal-binding"/>
</dbReference>
<name>A0A255G530_9ACTN</name>
<gene>
    <name evidence="2" type="ORF">CGZ94_16300</name>
</gene>
<dbReference type="GO" id="GO:0046872">
    <property type="term" value="F:metal ion binding"/>
    <property type="evidence" value="ECO:0007669"/>
    <property type="project" value="InterPro"/>
</dbReference>